<dbReference type="SMART" id="SM00895">
    <property type="entry name" value="FCD"/>
    <property type="match status" value="1"/>
</dbReference>
<dbReference type="PANTHER" id="PTHR43537:SF44">
    <property type="entry name" value="GNTR FAMILY REGULATORY PROTEIN"/>
    <property type="match status" value="1"/>
</dbReference>
<dbReference type="SMART" id="SM00345">
    <property type="entry name" value="HTH_GNTR"/>
    <property type="match status" value="1"/>
</dbReference>
<dbReference type="InterPro" id="IPR000524">
    <property type="entry name" value="Tscrpt_reg_HTH_GntR"/>
</dbReference>
<dbReference type="InterPro" id="IPR008920">
    <property type="entry name" value="TF_FadR/GntR_C"/>
</dbReference>
<evidence type="ECO:0000256" key="1">
    <source>
        <dbReference type="ARBA" id="ARBA00023015"/>
    </source>
</evidence>
<dbReference type="PANTHER" id="PTHR43537">
    <property type="entry name" value="TRANSCRIPTIONAL REGULATOR, GNTR FAMILY"/>
    <property type="match status" value="1"/>
</dbReference>
<accession>A0ABS0H7J9</accession>
<dbReference type="EMBL" id="JADPUN010000336">
    <property type="protein sequence ID" value="MBF9134294.1"/>
    <property type="molecule type" value="Genomic_DNA"/>
</dbReference>
<proteinExistence type="predicted"/>
<evidence type="ECO:0000256" key="3">
    <source>
        <dbReference type="ARBA" id="ARBA00023163"/>
    </source>
</evidence>
<dbReference type="Pfam" id="PF07729">
    <property type="entry name" value="FCD"/>
    <property type="match status" value="1"/>
</dbReference>
<dbReference type="InterPro" id="IPR011711">
    <property type="entry name" value="GntR_C"/>
</dbReference>
<evidence type="ECO:0000259" key="4">
    <source>
        <dbReference type="PROSITE" id="PS50949"/>
    </source>
</evidence>
<dbReference type="SUPFAM" id="SSF46785">
    <property type="entry name" value="Winged helix' DNA-binding domain"/>
    <property type="match status" value="1"/>
</dbReference>
<protein>
    <submittedName>
        <fullName evidence="5">FadR family transcriptional regulator</fullName>
    </submittedName>
</protein>
<dbReference type="PROSITE" id="PS50949">
    <property type="entry name" value="HTH_GNTR"/>
    <property type="match status" value="1"/>
</dbReference>
<dbReference type="InterPro" id="IPR036388">
    <property type="entry name" value="WH-like_DNA-bd_sf"/>
</dbReference>
<gene>
    <name evidence="5" type="ORF">I0C86_35995</name>
</gene>
<sequence>MPFPEDASVRIGAAEPGLHARVLDLLGTAVCAGQLAPGSVLYIDDLVEQYAVSRSVVREVLRVLSSMGLVESRRRVGTLIRAASEWNVFDPQVIRWRLASAGRIAQLRSITELRAAVEPQAAALAAVRATPQEASDLIGLAGKMWAAGKAGDEPEFLRLDIEFHRQVLVDSGNEMFLKLHELVAEVLAGRYHYDLMPHYPHEEALQLHAEVAQAIQRRDGDRAKVAMVQIMEQAMKEMSAIWAQTEPVPVTGTAAPA</sequence>
<dbReference type="Gene3D" id="1.10.10.10">
    <property type="entry name" value="Winged helix-like DNA-binding domain superfamily/Winged helix DNA-binding domain"/>
    <property type="match status" value="1"/>
</dbReference>
<keyword evidence="2" id="KW-0238">DNA-binding</keyword>
<reference evidence="5 6" key="1">
    <citation type="submission" date="2020-11" db="EMBL/GenBank/DDBJ databases">
        <title>A novel isolate from a Black sea contaminated sediment with potential to produce alkanes: Plantactinospora alkalitolerans sp. nov.</title>
        <authorList>
            <person name="Carro L."/>
            <person name="Veyisoglu A."/>
            <person name="Guven K."/>
            <person name="Schumann P."/>
            <person name="Klenk H.-P."/>
            <person name="Sahin N."/>
        </authorList>
    </citation>
    <scope>NUCLEOTIDE SEQUENCE [LARGE SCALE GENOMIC DNA]</scope>
    <source>
        <strain evidence="5 6">S1510</strain>
    </source>
</reference>
<evidence type="ECO:0000313" key="5">
    <source>
        <dbReference type="EMBL" id="MBF9134294.1"/>
    </source>
</evidence>
<dbReference type="SUPFAM" id="SSF48008">
    <property type="entry name" value="GntR ligand-binding domain-like"/>
    <property type="match status" value="1"/>
</dbReference>
<keyword evidence="6" id="KW-1185">Reference proteome</keyword>
<comment type="caution">
    <text evidence="5">The sequence shown here is derived from an EMBL/GenBank/DDBJ whole genome shotgun (WGS) entry which is preliminary data.</text>
</comment>
<dbReference type="Proteomes" id="UP000638560">
    <property type="component" value="Unassembled WGS sequence"/>
</dbReference>
<keyword evidence="1" id="KW-0805">Transcription regulation</keyword>
<dbReference type="Pfam" id="PF00392">
    <property type="entry name" value="GntR"/>
    <property type="match status" value="1"/>
</dbReference>
<organism evidence="5 6">
    <name type="scientific">Plantactinospora alkalitolerans</name>
    <dbReference type="NCBI Taxonomy" id="2789879"/>
    <lineage>
        <taxon>Bacteria</taxon>
        <taxon>Bacillati</taxon>
        <taxon>Actinomycetota</taxon>
        <taxon>Actinomycetes</taxon>
        <taxon>Micromonosporales</taxon>
        <taxon>Micromonosporaceae</taxon>
        <taxon>Plantactinospora</taxon>
    </lineage>
</organism>
<dbReference type="Gene3D" id="1.20.120.530">
    <property type="entry name" value="GntR ligand-binding domain-like"/>
    <property type="match status" value="1"/>
</dbReference>
<feature type="domain" description="HTH gntR-type" evidence="4">
    <location>
        <begin position="16"/>
        <end position="83"/>
    </location>
</feature>
<dbReference type="RefSeq" id="WP_196205778.1">
    <property type="nucleotide sequence ID" value="NZ_JADPUN010000336.1"/>
</dbReference>
<keyword evidence="3" id="KW-0804">Transcription</keyword>
<name>A0ABS0H7J9_9ACTN</name>
<evidence type="ECO:0000256" key="2">
    <source>
        <dbReference type="ARBA" id="ARBA00023125"/>
    </source>
</evidence>
<dbReference type="InterPro" id="IPR036390">
    <property type="entry name" value="WH_DNA-bd_sf"/>
</dbReference>
<dbReference type="CDD" id="cd07377">
    <property type="entry name" value="WHTH_GntR"/>
    <property type="match status" value="1"/>
</dbReference>
<evidence type="ECO:0000313" key="6">
    <source>
        <dbReference type="Proteomes" id="UP000638560"/>
    </source>
</evidence>